<evidence type="ECO:0000313" key="9">
    <source>
        <dbReference type="Proteomes" id="UP001371305"/>
    </source>
</evidence>
<comment type="cofactor">
    <cofactor evidence="1">
        <name>L-ascorbate</name>
        <dbReference type="ChEBI" id="CHEBI:38290"/>
    </cofactor>
</comment>
<name>A0ABU9B481_9BACT</name>
<dbReference type="GO" id="GO:0051213">
    <property type="term" value="F:dioxygenase activity"/>
    <property type="evidence" value="ECO:0007669"/>
    <property type="project" value="UniProtKB-KW"/>
</dbReference>
<dbReference type="SUPFAM" id="SSF51197">
    <property type="entry name" value="Clavaminate synthase-like"/>
    <property type="match status" value="1"/>
</dbReference>
<feature type="domain" description="Fe2OG dioxygenase" evidence="7">
    <location>
        <begin position="90"/>
        <end position="190"/>
    </location>
</feature>
<evidence type="ECO:0000256" key="3">
    <source>
        <dbReference type="ARBA" id="ARBA00022896"/>
    </source>
</evidence>
<dbReference type="Gene3D" id="4.10.860.20">
    <property type="entry name" value="Rabenosyn, Rab binding domain"/>
    <property type="match status" value="1"/>
</dbReference>
<evidence type="ECO:0000256" key="1">
    <source>
        <dbReference type="ARBA" id="ARBA00001961"/>
    </source>
</evidence>
<dbReference type="Proteomes" id="UP001371305">
    <property type="component" value="Unassembled WGS sequence"/>
</dbReference>
<dbReference type="PROSITE" id="PS51471">
    <property type="entry name" value="FE2OG_OXY"/>
    <property type="match status" value="1"/>
</dbReference>
<dbReference type="SMART" id="SM00702">
    <property type="entry name" value="P4Hc"/>
    <property type="match status" value="1"/>
</dbReference>
<dbReference type="InterPro" id="IPR044862">
    <property type="entry name" value="Pro_4_hyd_alph_FE2OG_OXY"/>
</dbReference>
<dbReference type="PANTHER" id="PTHR41536">
    <property type="entry name" value="PKHD-TYPE HYDROXYLASE YBIX"/>
    <property type="match status" value="1"/>
</dbReference>
<dbReference type="PANTHER" id="PTHR41536:SF1">
    <property type="entry name" value="PKHD-TYPE HYDROXYLASE YBIX"/>
    <property type="match status" value="1"/>
</dbReference>
<dbReference type="InterPro" id="IPR041097">
    <property type="entry name" value="PKHD_C"/>
</dbReference>
<keyword evidence="9" id="KW-1185">Reference proteome</keyword>
<dbReference type="InterPro" id="IPR006620">
    <property type="entry name" value="Pro_4_hyd_alph"/>
</dbReference>
<reference evidence="8 9" key="1">
    <citation type="submission" date="2024-04" db="EMBL/GenBank/DDBJ databases">
        <title>Luteolibacter sp. isolated from soil.</title>
        <authorList>
            <person name="An J."/>
        </authorList>
    </citation>
    <scope>NUCLEOTIDE SEQUENCE [LARGE SCALE GENOMIC DNA]</scope>
    <source>
        <strain evidence="8 9">Y139</strain>
    </source>
</reference>
<proteinExistence type="inferred from homology"/>
<evidence type="ECO:0000256" key="4">
    <source>
        <dbReference type="ARBA" id="ARBA00022964"/>
    </source>
</evidence>
<keyword evidence="5" id="KW-0560">Oxidoreductase</keyword>
<evidence type="ECO:0000256" key="6">
    <source>
        <dbReference type="ARBA" id="ARBA00023004"/>
    </source>
</evidence>
<dbReference type="NCBIfam" id="NF003974">
    <property type="entry name" value="PRK05467.1-3"/>
    <property type="match status" value="1"/>
</dbReference>
<dbReference type="Pfam" id="PF18331">
    <property type="entry name" value="PKHD_C"/>
    <property type="match status" value="1"/>
</dbReference>
<dbReference type="EMBL" id="JBBUKT010000015">
    <property type="protein sequence ID" value="MEK7954019.1"/>
    <property type="molecule type" value="Genomic_DNA"/>
</dbReference>
<dbReference type="InterPro" id="IPR005123">
    <property type="entry name" value="Oxoglu/Fe-dep_dioxygenase_dom"/>
</dbReference>
<comment type="caution">
    <text evidence="8">The sequence shown here is derived from an EMBL/GenBank/DDBJ whole genome shotgun (WGS) entry which is preliminary data.</text>
</comment>
<accession>A0ABU9B481</accession>
<protein>
    <submittedName>
        <fullName evidence="8">Fe2+-dependent dioxygenase</fullName>
    </submittedName>
</protein>
<dbReference type="InterPro" id="IPR023550">
    <property type="entry name" value="PKHD_hydroxylase"/>
</dbReference>
<evidence type="ECO:0000256" key="2">
    <source>
        <dbReference type="ARBA" id="ARBA00022723"/>
    </source>
</evidence>
<keyword evidence="3" id="KW-0847">Vitamin C</keyword>
<keyword evidence="2" id="KW-0479">Metal-binding</keyword>
<dbReference type="Gene3D" id="2.60.120.620">
    <property type="entry name" value="q2cbj1_9rhob like domain"/>
    <property type="match status" value="1"/>
</dbReference>
<dbReference type="Pfam" id="PF13640">
    <property type="entry name" value="2OG-FeII_Oxy_3"/>
    <property type="match status" value="1"/>
</dbReference>
<evidence type="ECO:0000256" key="5">
    <source>
        <dbReference type="ARBA" id="ARBA00023002"/>
    </source>
</evidence>
<dbReference type="HAMAP" id="MF_00657">
    <property type="entry name" value="Hydroxyl_YbiX"/>
    <property type="match status" value="1"/>
</dbReference>
<sequence length="242" mass="26482">MTALPRPGGDMAMILCIPDVLSPEQTAEYRRLLESADWQDGKATAGHQAAKAKDNMQIPATHPVALEVGSGILRALAANPLFQSAALPLHFLPPMFNRYSGGQTFGTHVDGSIRQIPGTSHRIRTDLSCTLFFAGPEEYVGGELIIEDTYGSKSVKLPAGHMVVYPSTSLHQVTPVTRGTRLCSFFWLQSIIRSDEQRSLLFDLDIAIQRLSSALPDHEAASQSAVQLTGVYHNLIRQWAEM</sequence>
<keyword evidence="6" id="KW-0408">Iron</keyword>
<evidence type="ECO:0000259" key="7">
    <source>
        <dbReference type="PROSITE" id="PS51471"/>
    </source>
</evidence>
<dbReference type="NCBIfam" id="NF003975">
    <property type="entry name" value="PRK05467.1-4"/>
    <property type="match status" value="1"/>
</dbReference>
<organism evidence="8 9">
    <name type="scientific">Luteolibacter soli</name>
    <dbReference type="NCBI Taxonomy" id="3135280"/>
    <lineage>
        <taxon>Bacteria</taxon>
        <taxon>Pseudomonadati</taxon>
        <taxon>Verrucomicrobiota</taxon>
        <taxon>Verrucomicrobiia</taxon>
        <taxon>Verrucomicrobiales</taxon>
        <taxon>Verrucomicrobiaceae</taxon>
        <taxon>Luteolibacter</taxon>
    </lineage>
</organism>
<dbReference type="NCBIfam" id="NF003973">
    <property type="entry name" value="PRK05467.1-2"/>
    <property type="match status" value="1"/>
</dbReference>
<keyword evidence="4 8" id="KW-0223">Dioxygenase</keyword>
<evidence type="ECO:0000313" key="8">
    <source>
        <dbReference type="EMBL" id="MEK7954019.1"/>
    </source>
</evidence>
<gene>
    <name evidence="8" type="ORF">WKV53_26115</name>
</gene>